<accession>A0ACB9KNL0</accession>
<keyword evidence="2" id="KW-1185">Reference proteome</keyword>
<proteinExistence type="predicted"/>
<dbReference type="Proteomes" id="UP000828941">
    <property type="component" value="Chromosome 13"/>
</dbReference>
<name>A0ACB9KNL0_BAUVA</name>
<evidence type="ECO:0000313" key="1">
    <source>
        <dbReference type="EMBL" id="KAI4298842.1"/>
    </source>
</evidence>
<evidence type="ECO:0000313" key="2">
    <source>
        <dbReference type="Proteomes" id="UP000828941"/>
    </source>
</evidence>
<dbReference type="EMBL" id="CM039438">
    <property type="protein sequence ID" value="KAI4298842.1"/>
    <property type="molecule type" value="Genomic_DNA"/>
</dbReference>
<comment type="caution">
    <text evidence="1">The sequence shown here is derived from an EMBL/GenBank/DDBJ whole genome shotgun (WGS) entry which is preliminary data.</text>
</comment>
<gene>
    <name evidence="1" type="ORF">L6164_032358</name>
</gene>
<reference evidence="1 2" key="1">
    <citation type="journal article" date="2022" name="DNA Res.">
        <title>Chromosomal-level genome assembly of the orchid tree Bauhinia variegata (Leguminosae; Cercidoideae) supports the allotetraploid origin hypothesis of Bauhinia.</title>
        <authorList>
            <person name="Zhong Y."/>
            <person name="Chen Y."/>
            <person name="Zheng D."/>
            <person name="Pang J."/>
            <person name="Liu Y."/>
            <person name="Luo S."/>
            <person name="Meng S."/>
            <person name="Qian L."/>
            <person name="Wei D."/>
            <person name="Dai S."/>
            <person name="Zhou R."/>
        </authorList>
    </citation>
    <scope>NUCLEOTIDE SEQUENCE [LARGE SCALE GENOMIC DNA]</scope>
    <source>
        <strain evidence="1">BV-YZ2020</strain>
    </source>
</reference>
<protein>
    <submittedName>
        <fullName evidence="1">Uncharacterized protein</fullName>
    </submittedName>
</protein>
<organism evidence="1 2">
    <name type="scientific">Bauhinia variegata</name>
    <name type="common">Purple orchid tree</name>
    <name type="synonym">Phanera variegata</name>
    <dbReference type="NCBI Taxonomy" id="167791"/>
    <lineage>
        <taxon>Eukaryota</taxon>
        <taxon>Viridiplantae</taxon>
        <taxon>Streptophyta</taxon>
        <taxon>Embryophyta</taxon>
        <taxon>Tracheophyta</taxon>
        <taxon>Spermatophyta</taxon>
        <taxon>Magnoliopsida</taxon>
        <taxon>eudicotyledons</taxon>
        <taxon>Gunneridae</taxon>
        <taxon>Pentapetalae</taxon>
        <taxon>rosids</taxon>
        <taxon>fabids</taxon>
        <taxon>Fabales</taxon>
        <taxon>Fabaceae</taxon>
        <taxon>Cercidoideae</taxon>
        <taxon>Cercideae</taxon>
        <taxon>Bauhiniinae</taxon>
        <taxon>Bauhinia</taxon>
    </lineage>
</organism>
<sequence>MSLTALCFALPRLPKSESSSASLLTLGFLLNRHKASLFSSQIPSTETLIGSLERQFCGMNCPWNTEIDSRACSFDAINTL</sequence>